<feature type="non-terminal residue" evidence="1">
    <location>
        <position position="1"/>
    </location>
</feature>
<keyword evidence="2" id="KW-1185">Reference proteome</keyword>
<reference evidence="1" key="1">
    <citation type="submission" date="2022-06" db="EMBL/GenBank/DDBJ databases">
        <title>Uncovering the hologenomic basis of an extraordinary plant invasion.</title>
        <authorList>
            <person name="Bieker V.C."/>
            <person name="Martin M.D."/>
            <person name="Gilbert T."/>
            <person name="Hodgins K."/>
            <person name="Battlay P."/>
            <person name="Petersen B."/>
            <person name="Wilson J."/>
        </authorList>
    </citation>
    <scope>NUCLEOTIDE SEQUENCE</scope>
    <source>
        <strain evidence="1">AA19_3_7</strain>
        <tissue evidence="1">Leaf</tissue>
    </source>
</reference>
<proteinExistence type="predicted"/>
<sequence>GVCPHRSSNASKRSAGYVVCLIIVRTTDASSTCDIVKQADALVQKSTPGLPKGLQTDVVPLGSGVTGPSGISI</sequence>
<dbReference type="EMBL" id="JAMZMK010011331">
    <property type="protein sequence ID" value="KAI7727728.1"/>
    <property type="molecule type" value="Genomic_DNA"/>
</dbReference>
<organism evidence="1 2">
    <name type="scientific">Ambrosia artemisiifolia</name>
    <name type="common">Common ragweed</name>
    <dbReference type="NCBI Taxonomy" id="4212"/>
    <lineage>
        <taxon>Eukaryota</taxon>
        <taxon>Viridiplantae</taxon>
        <taxon>Streptophyta</taxon>
        <taxon>Embryophyta</taxon>
        <taxon>Tracheophyta</taxon>
        <taxon>Spermatophyta</taxon>
        <taxon>Magnoliopsida</taxon>
        <taxon>eudicotyledons</taxon>
        <taxon>Gunneridae</taxon>
        <taxon>Pentapetalae</taxon>
        <taxon>asterids</taxon>
        <taxon>campanulids</taxon>
        <taxon>Asterales</taxon>
        <taxon>Asteraceae</taxon>
        <taxon>Asteroideae</taxon>
        <taxon>Heliantheae alliance</taxon>
        <taxon>Heliantheae</taxon>
        <taxon>Ambrosia</taxon>
    </lineage>
</organism>
<evidence type="ECO:0000313" key="2">
    <source>
        <dbReference type="Proteomes" id="UP001206925"/>
    </source>
</evidence>
<accession>A0AAD5BQF0</accession>
<comment type="caution">
    <text evidence="1">The sequence shown here is derived from an EMBL/GenBank/DDBJ whole genome shotgun (WGS) entry which is preliminary data.</text>
</comment>
<dbReference type="Proteomes" id="UP001206925">
    <property type="component" value="Unassembled WGS sequence"/>
</dbReference>
<name>A0AAD5BQF0_AMBAR</name>
<dbReference type="AlphaFoldDB" id="A0AAD5BQF0"/>
<protein>
    <submittedName>
        <fullName evidence="1">Uncharacterized protein</fullName>
    </submittedName>
</protein>
<evidence type="ECO:0000313" key="1">
    <source>
        <dbReference type="EMBL" id="KAI7727728.1"/>
    </source>
</evidence>
<gene>
    <name evidence="1" type="ORF">M8C21_006098</name>
</gene>